<reference evidence="1 2" key="3">
    <citation type="journal article" date="2022" name="Microbiol. Spectr.">
        <title>Folding features and dynamics of 3D genome architecture in plant fungal pathogens.</title>
        <authorList>
            <person name="Xia C."/>
        </authorList>
    </citation>
    <scope>NUCLEOTIDE SEQUENCE [LARGE SCALE GENOMIC DNA]</scope>
    <source>
        <strain evidence="1 2">93-210</strain>
    </source>
</reference>
<organism evidence="1 2">
    <name type="scientific">Puccinia striiformis f. sp. tritici</name>
    <dbReference type="NCBI Taxonomy" id="168172"/>
    <lineage>
        <taxon>Eukaryota</taxon>
        <taxon>Fungi</taxon>
        <taxon>Dikarya</taxon>
        <taxon>Basidiomycota</taxon>
        <taxon>Pucciniomycotina</taxon>
        <taxon>Pucciniomycetes</taxon>
        <taxon>Pucciniales</taxon>
        <taxon>Pucciniaceae</taxon>
        <taxon>Puccinia</taxon>
    </lineage>
</organism>
<dbReference type="EMBL" id="CM045868">
    <property type="protein sequence ID" value="KAI7957503.1"/>
    <property type="molecule type" value="Genomic_DNA"/>
</dbReference>
<protein>
    <submittedName>
        <fullName evidence="1">Uncharacterized protein</fullName>
    </submittedName>
</protein>
<reference evidence="2" key="1">
    <citation type="journal article" date="2018" name="BMC Genomics">
        <title>Genomic insights into host adaptation between the wheat stripe rust pathogen (Puccinia striiformis f. sp. tritici) and the barley stripe rust pathogen (Puccinia striiformis f. sp. hordei).</title>
        <authorList>
            <person name="Xia C."/>
            <person name="Wang M."/>
            <person name="Yin C."/>
            <person name="Cornejo O.E."/>
            <person name="Hulbert S.H."/>
            <person name="Chen X."/>
        </authorList>
    </citation>
    <scope>NUCLEOTIDE SEQUENCE [LARGE SCALE GENOMIC DNA]</scope>
    <source>
        <strain evidence="2">93-210</strain>
    </source>
</reference>
<proteinExistence type="predicted"/>
<evidence type="ECO:0000313" key="2">
    <source>
        <dbReference type="Proteomes" id="UP001060170"/>
    </source>
</evidence>
<accession>A0ACC0ERK3</accession>
<comment type="caution">
    <text evidence="1">The sequence shown here is derived from an EMBL/GenBank/DDBJ whole genome shotgun (WGS) entry which is preliminary data.</text>
</comment>
<dbReference type="Proteomes" id="UP001060170">
    <property type="component" value="Chromosome 4"/>
</dbReference>
<evidence type="ECO:0000313" key="1">
    <source>
        <dbReference type="EMBL" id="KAI7957503.1"/>
    </source>
</evidence>
<keyword evidence="2" id="KW-1185">Reference proteome</keyword>
<sequence>MLIIIPIEEHITSEIKKVPEDLRGKKQYQEFSPPHPSICRSQPRDIENQDIFGNHLDEPMDIANVDGGNPTNNQTHHPNNSQPVIPAYPAETIAIWNVCLHCGTGFSPPTDPAKLFKHHSLNFTDNTVRVNMSHHRSRQLTEKNVKSSLFIDSKVSSNKSEVYLRPLG</sequence>
<gene>
    <name evidence="1" type="ORF">MJO28_004598</name>
</gene>
<name>A0ACC0ERK3_9BASI</name>
<reference evidence="2" key="2">
    <citation type="journal article" date="2018" name="Mol. Plant Microbe Interact.">
        <title>Genome sequence resources for the wheat stripe rust pathogen (Puccinia striiformis f. sp. tritici) and the barley stripe rust pathogen (Puccinia striiformis f. sp. hordei).</title>
        <authorList>
            <person name="Xia C."/>
            <person name="Wang M."/>
            <person name="Yin C."/>
            <person name="Cornejo O.E."/>
            <person name="Hulbert S.H."/>
            <person name="Chen X."/>
        </authorList>
    </citation>
    <scope>NUCLEOTIDE SEQUENCE [LARGE SCALE GENOMIC DNA]</scope>
    <source>
        <strain evidence="2">93-210</strain>
    </source>
</reference>